<protein>
    <recommendedName>
        <fullName evidence="7">Endoribonuclease YbeY</fullName>
        <ecNumber evidence="7">3.1.-.-</ecNumber>
    </recommendedName>
</protein>
<keyword evidence="2 7" id="KW-0540">Nuclease</keyword>
<dbReference type="HAMAP" id="MF_00009">
    <property type="entry name" value="Endoribonucl_YbeY"/>
    <property type="match status" value="1"/>
</dbReference>
<keyword evidence="7" id="KW-0698">rRNA processing</keyword>
<comment type="cofactor">
    <cofactor evidence="7">
        <name>Zn(2+)</name>
        <dbReference type="ChEBI" id="CHEBI:29105"/>
    </cofactor>
    <text evidence="7">Binds 1 zinc ion.</text>
</comment>
<dbReference type="AlphaFoldDB" id="E7G2I1"/>
<sequence length="157" mass="17923">MLSQCSRTKPMPLEILNHSDLAPDLETDLSYKLIPLMEYLNIQGLVELLLVDVEKMRELNLEFRGLDKSTDVLSFPLEIPGQKLLGSVVINVELATIEAKQRGHSLFAEITLLFVHGCLHLLGFDHEKDRGEQREKEEEVIRVFNLPASLIVRTQEF</sequence>
<comment type="similarity">
    <text evidence="1 7">Belongs to the endoribonuclease YbeY family.</text>
</comment>
<dbReference type="EMBL" id="ADHO01000015">
    <property type="protein sequence ID" value="EFX42407.1"/>
    <property type="molecule type" value="Genomic_DNA"/>
</dbReference>
<feature type="binding site" evidence="7">
    <location>
        <position position="120"/>
    </location>
    <ligand>
        <name>Zn(2+)</name>
        <dbReference type="ChEBI" id="CHEBI:29105"/>
        <note>catalytic</note>
    </ligand>
</feature>
<evidence type="ECO:0000256" key="5">
    <source>
        <dbReference type="ARBA" id="ARBA00022801"/>
    </source>
</evidence>
<dbReference type="Pfam" id="PF02130">
    <property type="entry name" value="YbeY"/>
    <property type="match status" value="1"/>
</dbReference>
<keyword evidence="4 7" id="KW-0255">Endonuclease</keyword>
<evidence type="ECO:0000256" key="2">
    <source>
        <dbReference type="ARBA" id="ARBA00022722"/>
    </source>
</evidence>
<evidence type="ECO:0000256" key="4">
    <source>
        <dbReference type="ARBA" id="ARBA00022759"/>
    </source>
</evidence>
<evidence type="ECO:0000313" key="9">
    <source>
        <dbReference type="Proteomes" id="UP000054093"/>
    </source>
</evidence>
<keyword evidence="6 7" id="KW-0862">Zinc</keyword>
<keyword evidence="7" id="KW-0690">Ribosome biogenesis</keyword>
<dbReference type="EC" id="3.1.-.-" evidence="7"/>
<evidence type="ECO:0000256" key="7">
    <source>
        <dbReference type="HAMAP-Rule" id="MF_00009"/>
    </source>
</evidence>
<dbReference type="GO" id="GO:0008270">
    <property type="term" value="F:zinc ion binding"/>
    <property type="evidence" value="ECO:0007669"/>
    <property type="project" value="UniProtKB-UniRule"/>
</dbReference>
<accession>E7G2I1</accession>
<comment type="function">
    <text evidence="7">Single strand-specific metallo-endoribonuclease involved in late-stage 70S ribosome quality control and in maturation of the 3' terminus of the 16S rRNA.</text>
</comment>
<dbReference type="GO" id="GO:0006364">
    <property type="term" value="P:rRNA processing"/>
    <property type="evidence" value="ECO:0007669"/>
    <property type="project" value="UniProtKB-UniRule"/>
</dbReference>
<keyword evidence="8" id="KW-0482">Metalloprotease</keyword>
<dbReference type="GO" id="GO:0004521">
    <property type="term" value="F:RNA endonuclease activity"/>
    <property type="evidence" value="ECO:0007669"/>
    <property type="project" value="UniProtKB-UniRule"/>
</dbReference>
<evidence type="ECO:0000256" key="1">
    <source>
        <dbReference type="ARBA" id="ARBA00010875"/>
    </source>
</evidence>
<evidence type="ECO:0000256" key="6">
    <source>
        <dbReference type="ARBA" id="ARBA00022833"/>
    </source>
</evidence>
<dbReference type="GO" id="GO:0006508">
    <property type="term" value="P:proteolysis"/>
    <property type="evidence" value="ECO:0007669"/>
    <property type="project" value="UniProtKB-KW"/>
</dbReference>
<dbReference type="InterPro" id="IPR023091">
    <property type="entry name" value="MetalPrtase_cat_dom_sf_prd"/>
</dbReference>
<keyword evidence="5 7" id="KW-0378">Hydrolase</keyword>
<dbReference type="Gene3D" id="3.40.390.30">
    <property type="entry name" value="Metalloproteases ('zincins'), catalytic domain"/>
    <property type="match status" value="1"/>
</dbReference>
<reference evidence="8 9" key="1">
    <citation type="journal article" date="2011" name="Vet. Res.">
        <title>Genome sequence of Helicobacter suis supports its role in gastric pathology.</title>
        <authorList>
            <person name="Vermoote M."/>
            <person name="Vandekerckhove T.T."/>
            <person name="Flahou B."/>
            <person name="Pasmans F."/>
            <person name="Smet A."/>
            <person name="De Groote D."/>
            <person name="Van Criekinge W."/>
            <person name="Ducatelle R."/>
            <person name="Haesebrouck F."/>
        </authorList>
    </citation>
    <scope>NUCLEOTIDE SEQUENCE [LARGE SCALE GENOMIC DNA]</scope>
    <source>
        <strain evidence="8 9">HS5</strain>
    </source>
</reference>
<keyword evidence="3 7" id="KW-0479">Metal-binding</keyword>
<keyword evidence="8" id="KW-0645">Protease</keyword>
<dbReference type="PANTHER" id="PTHR46986:SF1">
    <property type="entry name" value="ENDORIBONUCLEASE YBEY, CHLOROPLASTIC"/>
    <property type="match status" value="1"/>
</dbReference>
<dbReference type="PANTHER" id="PTHR46986">
    <property type="entry name" value="ENDORIBONUCLEASE YBEY, CHLOROPLASTIC"/>
    <property type="match status" value="1"/>
</dbReference>
<dbReference type="Proteomes" id="UP000054093">
    <property type="component" value="Unassembled WGS sequence"/>
</dbReference>
<keyword evidence="7" id="KW-0963">Cytoplasm</keyword>
<dbReference type="GO" id="GO:0005737">
    <property type="term" value="C:cytoplasm"/>
    <property type="evidence" value="ECO:0007669"/>
    <property type="project" value="UniProtKB-SubCell"/>
</dbReference>
<comment type="subcellular location">
    <subcellularLocation>
        <location evidence="7">Cytoplasm</location>
    </subcellularLocation>
</comment>
<dbReference type="InterPro" id="IPR020549">
    <property type="entry name" value="YbeY_CS"/>
</dbReference>
<organism evidence="8 9">
    <name type="scientific">Helicobacter suis HS5</name>
    <dbReference type="NCBI Taxonomy" id="710394"/>
    <lineage>
        <taxon>Bacteria</taxon>
        <taxon>Pseudomonadati</taxon>
        <taxon>Campylobacterota</taxon>
        <taxon>Epsilonproteobacteria</taxon>
        <taxon>Campylobacterales</taxon>
        <taxon>Helicobacteraceae</taxon>
        <taxon>Helicobacter</taxon>
    </lineage>
</organism>
<gene>
    <name evidence="7" type="primary">ybeY</name>
    <name evidence="8" type="ORF">HSUHS5_0112</name>
</gene>
<feature type="binding site" evidence="7">
    <location>
        <position position="126"/>
    </location>
    <ligand>
        <name>Zn(2+)</name>
        <dbReference type="ChEBI" id="CHEBI:29105"/>
        <note>catalytic</note>
    </ligand>
</feature>
<evidence type="ECO:0000256" key="3">
    <source>
        <dbReference type="ARBA" id="ARBA00022723"/>
    </source>
</evidence>
<dbReference type="NCBIfam" id="TIGR00043">
    <property type="entry name" value="rRNA maturation RNase YbeY"/>
    <property type="match status" value="1"/>
</dbReference>
<name>E7G2I1_9HELI</name>
<dbReference type="SUPFAM" id="SSF55486">
    <property type="entry name" value="Metalloproteases ('zincins'), catalytic domain"/>
    <property type="match status" value="1"/>
</dbReference>
<dbReference type="GO" id="GO:0004222">
    <property type="term" value="F:metalloendopeptidase activity"/>
    <property type="evidence" value="ECO:0007669"/>
    <property type="project" value="InterPro"/>
</dbReference>
<dbReference type="PROSITE" id="PS01306">
    <property type="entry name" value="UPF0054"/>
    <property type="match status" value="1"/>
</dbReference>
<comment type="caution">
    <text evidence="8">The sequence shown here is derived from an EMBL/GenBank/DDBJ whole genome shotgun (WGS) entry which is preliminary data.</text>
</comment>
<evidence type="ECO:0000313" key="8">
    <source>
        <dbReference type="EMBL" id="EFX42407.1"/>
    </source>
</evidence>
<proteinExistence type="inferred from homology"/>
<dbReference type="InterPro" id="IPR002036">
    <property type="entry name" value="YbeY"/>
</dbReference>
<feature type="binding site" evidence="7">
    <location>
        <position position="116"/>
    </location>
    <ligand>
        <name>Zn(2+)</name>
        <dbReference type="ChEBI" id="CHEBI:29105"/>
        <note>catalytic</note>
    </ligand>
</feature>